<dbReference type="InterPro" id="IPR020588">
    <property type="entry name" value="RecA_ATP-bd"/>
</dbReference>
<dbReference type="PRINTS" id="PR01874">
    <property type="entry name" value="DNAREPAIRADA"/>
</dbReference>
<comment type="caution">
    <text evidence="15">The sequence shown here is derived from an EMBL/GenBank/DDBJ whole genome shotgun (WGS) entry which is preliminary data.</text>
</comment>
<evidence type="ECO:0000256" key="12">
    <source>
        <dbReference type="NCBIfam" id="TIGR00416"/>
    </source>
</evidence>
<proteinExistence type="inferred from homology"/>
<dbReference type="Gene3D" id="3.30.230.10">
    <property type="match status" value="1"/>
</dbReference>
<keyword evidence="2 11" id="KW-0547">Nucleotide-binding</keyword>
<keyword evidence="3 11" id="KW-0227">DNA damage</keyword>
<dbReference type="RefSeq" id="WP_337693878.1">
    <property type="nucleotide sequence ID" value="NZ_JBBEGN010000002.1"/>
</dbReference>
<evidence type="ECO:0000259" key="14">
    <source>
        <dbReference type="PROSITE" id="PS50162"/>
    </source>
</evidence>
<evidence type="ECO:0000256" key="6">
    <source>
        <dbReference type="ARBA" id="ARBA00022833"/>
    </source>
</evidence>
<keyword evidence="8 11" id="KW-0346">Stress response</keyword>
<dbReference type="Pfam" id="PF13481">
    <property type="entry name" value="AAA_25"/>
    <property type="match status" value="1"/>
</dbReference>
<evidence type="ECO:0000256" key="11">
    <source>
        <dbReference type="HAMAP-Rule" id="MF_01498"/>
    </source>
</evidence>
<dbReference type="SMART" id="SM00382">
    <property type="entry name" value="AAA"/>
    <property type="match status" value="1"/>
</dbReference>
<reference evidence="15 16" key="1">
    <citation type="submission" date="2024-03" db="EMBL/GenBank/DDBJ databases">
        <title>Actinomycetospora sp. OC33-EN08, a novel actinomycete isolated from wild orchid (Aerides multiflora).</title>
        <authorList>
            <person name="Suriyachadkun C."/>
        </authorList>
    </citation>
    <scope>NUCLEOTIDE SEQUENCE [LARGE SCALE GENOMIC DNA]</scope>
    <source>
        <strain evidence="15 16">OC33-EN08</strain>
    </source>
</reference>
<name>A0ABU8MKX6_9PSEU</name>
<organism evidence="15 16">
    <name type="scientific">Actinomycetospora aurantiaca</name>
    <dbReference type="NCBI Taxonomy" id="3129233"/>
    <lineage>
        <taxon>Bacteria</taxon>
        <taxon>Bacillati</taxon>
        <taxon>Actinomycetota</taxon>
        <taxon>Actinomycetes</taxon>
        <taxon>Pseudonocardiales</taxon>
        <taxon>Pseudonocardiaceae</taxon>
        <taxon>Actinomycetospora</taxon>
    </lineage>
</organism>
<keyword evidence="9 11" id="KW-0238">DNA-binding</keyword>
<gene>
    <name evidence="11 15" type="primary">radA</name>
    <name evidence="15" type="ORF">WCD74_05755</name>
</gene>
<keyword evidence="6 13" id="KW-0862">Zinc</keyword>
<keyword evidence="7 11" id="KW-0067">ATP-binding</keyword>
<dbReference type="EMBL" id="JBBEGN010000002">
    <property type="protein sequence ID" value="MEJ2867262.1"/>
    <property type="molecule type" value="Genomic_DNA"/>
</dbReference>
<evidence type="ECO:0000256" key="7">
    <source>
        <dbReference type="ARBA" id="ARBA00022840"/>
    </source>
</evidence>
<feature type="domain" description="RecA family profile 1" evidence="14">
    <location>
        <begin position="72"/>
        <end position="221"/>
    </location>
</feature>
<evidence type="ECO:0000256" key="13">
    <source>
        <dbReference type="RuleBase" id="RU003555"/>
    </source>
</evidence>
<comment type="function">
    <text evidence="11">Plays a role in repairing double-strand DNA breaks, probably involving stabilizing or processing branched DNA or blocked replication forks.</text>
</comment>
<feature type="region of interest" description="Lon-protease-like" evidence="11">
    <location>
        <begin position="358"/>
        <end position="467"/>
    </location>
</feature>
<dbReference type="PANTHER" id="PTHR32472">
    <property type="entry name" value="DNA REPAIR PROTEIN RADA"/>
    <property type="match status" value="1"/>
</dbReference>
<keyword evidence="10 11" id="KW-0234">DNA repair</keyword>
<feature type="binding site" evidence="11">
    <location>
        <begin position="101"/>
        <end position="108"/>
    </location>
    <ligand>
        <name>ATP</name>
        <dbReference type="ChEBI" id="CHEBI:30616"/>
    </ligand>
</feature>
<dbReference type="InterPro" id="IPR027417">
    <property type="entry name" value="P-loop_NTPase"/>
</dbReference>
<dbReference type="HAMAP" id="MF_01498">
    <property type="entry name" value="RadA_bact"/>
    <property type="match status" value="1"/>
</dbReference>
<dbReference type="InterPro" id="IPR041166">
    <property type="entry name" value="Rubredoxin_2"/>
</dbReference>
<dbReference type="PANTHER" id="PTHR32472:SF10">
    <property type="entry name" value="DNA REPAIR PROTEIN RADA-LIKE PROTEIN"/>
    <property type="match status" value="1"/>
</dbReference>
<dbReference type="Gene3D" id="3.40.50.300">
    <property type="entry name" value="P-loop containing nucleotide triphosphate hydrolases"/>
    <property type="match status" value="1"/>
</dbReference>
<dbReference type="Pfam" id="PF18073">
    <property type="entry name" value="Zn_ribbon_LapB"/>
    <property type="match status" value="1"/>
</dbReference>
<dbReference type="CDD" id="cd01121">
    <property type="entry name" value="RadA_SMS_N"/>
    <property type="match status" value="1"/>
</dbReference>
<dbReference type="Pfam" id="PF13541">
    <property type="entry name" value="ChlI"/>
    <property type="match status" value="1"/>
</dbReference>
<comment type="domain">
    <text evidence="11">The middle region has homology to RecA with ATPase motifs including the RadA KNRFG motif, while the C-terminus is homologous to Lon protease.</text>
</comment>
<evidence type="ECO:0000256" key="3">
    <source>
        <dbReference type="ARBA" id="ARBA00022763"/>
    </source>
</evidence>
<evidence type="ECO:0000256" key="5">
    <source>
        <dbReference type="ARBA" id="ARBA00022801"/>
    </source>
</evidence>
<protein>
    <recommendedName>
        <fullName evidence="11 12">DNA repair protein RadA</fullName>
    </recommendedName>
</protein>
<dbReference type="NCBIfam" id="TIGR00416">
    <property type="entry name" value="sms"/>
    <property type="match status" value="1"/>
</dbReference>
<accession>A0ABU8MKX6</accession>
<dbReference type="InterPro" id="IPR020568">
    <property type="entry name" value="Ribosomal_Su5_D2-typ_SF"/>
</dbReference>
<dbReference type="InterPro" id="IPR003593">
    <property type="entry name" value="AAA+_ATPase"/>
</dbReference>
<dbReference type="SUPFAM" id="SSF54211">
    <property type="entry name" value="Ribosomal protein S5 domain 2-like"/>
    <property type="match status" value="1"/>
</dbReference>
<feature type="short sequence motif" description="RadA KNRFG motif" evidence="11">
    <location>
        <begin position="258"/>
        <end position="262"/>
    </location>
</feature>
<dbReference type="SUPFAM" id="SSF52540">
    <property type="entry name" value="P-loop containing nucleoside triphosphate hydrolases"/>
    <property type="match status" value="1"/>
</dbReference>
<evidence type="ECO:0000256" key="1">
    <source>
        <dbReference type="ARBA" id="ARBA00022723"/>
    </source>
</evidence>
<keyword evidence="16" id="KW-1185">Reference proteome</keyword>
<evidence type="ECO:0000313" key="15">
    <source>
        <dbReference type="EMBL" id="MEJ2867262.1"/>
    </source>
</evidence>
<evidence type="ECO:0000256" key="4">
    <source>
        <dbReference type="ARBA" id="ARBA00022771"/>
    </source>
</evidence>
<keyword evidence="5" id="KW-0378">Hydrolase</keyword>
<comment type="function">
    <text evidence="13">DNA-dependent ATPase involved in processing of recombination intermediates, plays a role in repairing DNA breaks. Stimulates the branch migration of RecA-mediated strand transfer reactions, allowing the 3' invading strand to extend heteroduplex DNA faster. Binds ssDNA in the presence of ADP but not other nucleotides, has ATPase activity that is stimulated by ssDNA and various branched DNA structures, but inhibited by SSB. Does not have RecA's homology-searching function.</text>
</comment>
<dbReference type="InterPro" id="IPR004504">
    <property type="entry name" value="DNA_repair_RadA"/>
</dbReference>
<comment type="similarity">
    <text evidence="11 13">Belongs to the RecA family. RadA subfamily.</text>
</comment>
<evidence type="ECO:0000256" key="8">
    <source>
        <dbReference type="ARBA" id="ARBA00023016"/>
    </source>
</evidence>
<evidence type="ECO:0000256" key="10">
    <source>
        <dbReference type="ARBA" id="ARBA00023204"/>
    </source>
</evidence>
<keyword evidence="1 11" id="KW-0479">Metal-binding</keyword>
<keyword evidence="4 13" id="KW-0863">Zinc-finger</keyword>
<dbReference type="PROSITE" id="PS50162">
    <property type="entry name" value="RECA_2"/>
    <property type="match status" value="1"/>
</dbReference>
<sequence length="467" mass="47749">MSTKTRPRPFECTACGQTAAKWLGRCPGCGGWGTIEEGLPATASVGTPGAAPKAAARPSSPVRAIGEVGLESVASRPTGVGELDRVLGGGLVPGAVVLLAGEPGVGKSTLLLEVAARRARAGGTVLYVTGEESAGQVRLRAERTDAVVPHLFLSATADLEEVAAHVEAVDPGLLVVDSVQTVGSADVEGTAGGVSQVRAVTSALVALAKQRDLPVVLIGHVTKDGAVAGPRTLEHLVDVVLSFEGERHSTLRMVRGLKNRFGPSDEVGCFEMFDGGISEVTDPTGLFVGTMTGTVPGQAVTVAMEGKRPLMAEVQGLVAKVGPEGQPRRTVSDLESSRVLKVLAVLQQRCRVSLATYDVFAATVGGMKLREPSADLAIALAIASAVREKPLPYGTVVLGEVGLTGEIRRVPATDRRLAEAARLGVPNAIIPFGPGTVAPPGMTLTQVDDLAGALAAVGLGAATTTRS</sequence>
<evidence type="ECO:0000256" key="9">
    <source>
        <dbReference type="ARBA" id="ARBA00023125"/>
    </source>
</evidence>
<dbReference type="Proteomes" id="UP001385809">
    <property type="component" value="Unassembled WGS sequence"/>
</dbReference>
<dbReference type="InterPro" id="IPR014721">
    <property type="entry name" value="Ribsml_uS5_D2-typ_fold_subgr"/>
</dbReference>
<evidence type="ECO:0000313" key="16">
    <source>
        <dbReference type="Proteomes" id="UP001385809"/>
    </source>
</evidence>
<evidence type="ECO:0000256" key="2">
    <source>
        <dbReference type="ARBA" id="ARBA00022741"/>
    </source>
</evidence>